<evidence type="ECO:0000313" key="9">
    <source>
        <dbReference type="Proteomes" id="UP000034694"/>
    </source>
</evidence>
<organism evidence="8 9">
    <name type="scientific">Candidatus Amesbacteria bacterium GW2011_GWB1_48_13</name>
    <dbReference type="NCBI Taxonomy" id="1618362"/>
    <lineage>
        <taxon>Bacteria</taxon>
        <taxon>Candidatus Amesiibacteriota</taxon>
    </lineage>
</organism>
<dbReference type="SUPFAM" id="SSF53448">
    <property type="entry name" value="Nucleotide-diphospho-sugar transferases"/>
    <property type="match status" value="1"/>
</dbReference>
<feature type="non-terminal residue" evidence="8">
    <location>
        <position position="435"/>
    </location>
</feature>
<evidence type="ECO:0000256" key="7">
    <source>
        <dbReference type="SAM" id="Phobius"/>
    </source>
</evidence>
<keyword evidence="2" id="KW-0328">Glycosyltransferase</keyword>
<feature type="transmembrane region" description="Helical" evidence="7">
    <location>
        <begin position="412"/>
        <end position="432"/>
    </location>
</feature>
<feature type="transmembrane region" description="Helical" evidence="7">
    <location>
        <begin position="15"/>
        <end position="35"/>
    </location>
</feature>
<dbReference type="InterPro" id="IPR029044">
    <property type="entry name" value="Nucleotide-diphossugar_trans"/>
</dbReference>
<dbReference type="InterPro" id="IPR050321">
    <property type="entry name" value="Glycosyltr_2/OpgH_subfam"/>
</dbReference>
<dbReference type="GO" id="GO:0016757">
    <property type="term" value="F:glycosyltransferase activity"/>
    <property type="evidence" value="ECO:0007669"/>
    <property type="project" value="UniProtKB-KW"/>
</dbReference>
<dbReference type="GO" id="GO:0016020">
    <property type="term" value="C:membrane"/>
    <property type="evidence" value="ECO:0007669"/>
    <property type="project" value="UniProtKB-SubCell"/>
</dbReference>
<comment type="caution">
    <text evidence="8">The sequence shown here is derived from an EMBL/GenBank/DDBJ whole genome shotgun (WGS) entry which is preliminary data.</text>
</comment>
<keyword evidence="3 8" id="KW-0808">Transferase</keyword>
<dbReference type="EMBL" id="LCPK01000044">
    <property type="protein sequence ID" value="KKU95758.1"/>
    <property type="molecule type" value="Genomic_DNA"/>
</dbReference>
<dbReference type="Proteomes" id="UP000034694">
    <property type="component" value="Unassembled WGS sequence"/>
</dbReference>
<dbReference type="Gene3D" id="3.90.550.10">
    <property type="entry name" value="Spore Coat Polysaccharide Biosynthesis Protein SpsA, Chain A"/>
    <property type="match status" value="1"/>
</dbReference>
<feature type="transmembrane region" description="Helical" evidence="7">
    <location>
        <begin position="337"/>
        <end position="363"/>
    </location>
</feature>
<keyword evidence="4 7" id="KW-0812">Transmembrane</keyword>
<name>A0A0G1WZM0_9BACT</name>
<dbReference type="PANTHER" id="PTHR43867">
    <property type="entry name" value="CELLULOSE SYNTHASE CATALYTIC SUBUNIT A [UDP-FORMING]"/>
    <property type="match status" value="1"/>
</dbReference>
<proteinExistence type="predicted"/>
<protein>
    <submittedName>
        <fullName evidence="8">Glycosyl transferase family 2</fullName>
    </submittedName>
</protein>
<sequence length="435" mass="49931">MRHLPIRVITRSTRVPLWALGFGIGLLAEIFITRLFNLNGIVILISLLLTGQGIITLVWMLYAWEDPESAQRHRSPEEYLPPRKSFTALLPARHEEEVIGDTIRAIARINYPNDLKELLVLCRLDDLGTIYEATAAINELPDHNIRLITFDDHPINKPHSLNIGLSEAGHEVVTIFDAEDQPHPDLYQIINTVMIREKADVVQSGVQLMNYRSNWYSALNVMEYFLWFKSGLRFFLKIGNVTPLGGNTVFFKKTQLLGVGGWDENCLTEDADIGIRLIAAGAKPMVIYDEQHATQEETPTSVAGFIKQRTRWNQGFLQIFLNKDDWKNLPQIRQKLVTLYTLLSPMYQALMLLYAPFAVWAAFTHKLPVTVALISFVPLYLFVLQILIYVVGLYEFTRAYGLKYPVWMPFKILLTFYPYQSLLMVSSFRAVYRMV</sequence>
<feature type="transmembrane region" description="Helical" evidence="7">
    <location>
        <begin position="369"/>
        <end position="391"/>
    </location>
</feature>
<evidence type="ECO:0000313" key="8">
    <source>
        <dbReference type="EMBL" id="KKU95758.1"/>
    </source>
</evidence>
<gene>
    <name evidence="8" type="ORF">UY28_C0044G0001</name>
</gene>
<evidence type="ECO:0000256" key="4">
    <source>
        <dbReference type="ARBA" id="ARBA00022692"/>
    </source>
</evidence>
<evidence type="ECO:0000256" key="2">
    <source>
        <dbReference type="ARBA" id="ARBA00022676"/>
    </source>
</evidence>
<keyword evidence="6 7" id="KW-0472">Membrane</keyword>
<dbReference type="Pfam" id="PF13641">
    <property type="entry name" value="Glyco_tranf_2_3"/>
    <property type="match status" value="1"/>
</dbReference>
<evidence type="ECO:0000256" key="1">
    <source>
        <dbReference type="ARBA" id="ARBA00004141"/>
    </source>
</evidence>
<dbReference type="PANTHER" id="PTHR43867:SF2">
    <property type="entry name" value="CELLULOSE SYNTHASE CATALYTIC SUBUNIT A [UDP-FORMING]"/>
    <property type="match status" value="1"/>
</dbReference>
<evidence type="ECO:0000256" key="6">
    <source>
        <dbReference type="ARBA" id="ARBA00023136"/>
    </source>
</evidence>
<evidence type="ECO:0000256" key="5">
    <source>
        <dbReference type="ARBA" id="ARBA00022989"/>
    </source>
</evidence>
<comment type="subcellular location">
    <subcellularLocation>
        <location evidence="1">Membrane</location>
        <topology evidence="1">Multi-pass membrane protein</topology>
    </subcellularLocation>
</comment>
<accession>A0A0G1WZM0</accession>
<dbReference type="AlphaFoldDB" id="A0A0G1WZM0"/>
<feature type="transmembrane region" description="Helical" evidence="7">
    <location>
        <begin position="41"/>
        <end position="64"/>
    </location>
</feature>
<reference evidence="8 9" key="1">
    <citation type="journal article" date="2015" name="Nature">
        <title>rRNA introns, odd ribosomes, and small enigmatic genomes across a large radiation of phyla.</title>
        <authorList>
            <person name="Brown C.T."/>
            <person name="Hug L.A."/>
            <person name="Thomas B.C."/>
            <person name="Sharon I."/>
            <person name="Castelle C.J."/>
            <person name="Singh A."/>
            <person name="Wilkins M.J."/>
            <person name="Williams K.H."/>
            <person name="Banfield J.F."/>
        </authorList>
    </citation>
    <scope>NUCLEOTIDE SEQUENCE [LARGE SCALE GENOMIC DNA]</scope>
</reference>
<keyword evidence="5 7" id="KW-1133">Transmembrane helix</keyword>
<evidence type="ECO:0000256" key="3">
    <source>
        <dbReference type="ARBA" id="ARBA00022679"/>
    </source>
</evidence>